<proteinExistence type="predicted"/>
<accession>A0A5M5D595</accession>
<organism evidence="1 2">
    <name type="scientific">Bacteroides ovatus</name>
    <dbReference type="NCBI Taxonomy" id="28116"/>
    <lineage>
        <taxon>Bacteria</taxon>
        <taxon>Pseudomonadati</taxon>
        <taxon>Bacteroidota</taxon>
        <taxon>Bacteroidia</taxon>
        <taxon>Bacteroidales</taxon>
        <taxon>Bacteroidaceae</taxon>
        <taxon>Bacteroides</taxon>
    </lineage>
</organism>
<evidence type="ECO:0000313" key="2">
    <source>
        <dbReference type="Proteomes" id="UP000473905"/>
    </source>
</evidence>
<protein>
    <submittedName>
        <fullName evidence="1">Uncharacterized protein</fullName>
    </submittedName>
</protein>
<dbReference type="Proteomes" id="UP000473905">
    <property type="component" value="Unassembled WGS sequence"/>
</dbReference>
<name>A0A5M5D595_BACOV</name>
<evidence type="ECO:0000313" key="1">
    <source>
        <dbReference type="EMBL" id="KAA4091717.1"/>
    </source>
</evidence>
<reference evidence="1 2" key="1">
    <citation type="journal article" date="2019" name="Nat. Med.">
        <title>A library of human gut bacterial isolates paired with longitudinal multiomics data enables mechanistic microbiome research.</title>
        <authorList>
            <person name="Poyet M."/>
            <person name="Groussin M."/>
            <person name="Gibbons S.M."/>
            <person name="Avila-Pacheco J."/>
            <person name="Jiang X."/>
            <person name="Kearney S.M."/>
            <person name="Perrotta A.R."/>
            <person name="Berdy B."/>
            <person name="Zhao S."/>
            <person name="Lieberman T.D."/>
            <person name="Swanson P.K."/>
            <person name="Smith M."/>
            <person name="Roesemann S."/>
            <person name="Alexander J.E."/>
            <person name="Rich S.A."/>
            <person name="Livny J."/>
            <person name="Vlamakis H."/>
            <person name="Clish C."/>
            <person name="Bullock K."/>
            <person name="Deik A."/>
            <person name="Scott J."/>
            <person name="Pierce K.A."/>
            <person name="Xavier R.J."/>
            <person name="Alm E.J."/>
        </authorList>
    </citation>
    <scope>NUCLEOTIDE SEQUENCE [LARGE SCALE GENOMIC DNA]</scope>
    <source>
        <strain evidence="1 2">BIOML-A134</strain>
    </source>
</reference>
<dbReference type="EMBL" id="VWKB01000036">
    <property type="protein sequence ID" value="KAA4091717.1"/>
    <property type="molecule type" value="Genomic_DNA"/>
</dbReference>
<dbReference type="RefSeq" id="WP_004320026.1">
    <property type="nucleotide sequence ID" value="NZ_JAHYOK010000038.1"/>
</dbReference>
<comment type="caution">
    <text evidence="1">The sequence shown here is derived from an EMBL/GenBank/DDBJ whole genome shotgun (WGS) entry which is preliminary data.</text>
</comment>
<keyword evidence="2" id="KW-1185">Reference proteome</keyword>
<gene>
    <name evidence="1" type="ORF">F3D66_22725</name>
</gene>
<dbReference type="AlphaFoldDB" id="A0A5M5D595"/>
<sequence length="519" mass="60415">MLYYKFKNYEEFKELFGIVKHGNGNKSRKNKILLAFIKNKELLHNAVVSGDYTLLHISDITTMKNTVIEKIIRSGGEDETLSYCVNLIGKTYYSSTYGTDGNKGLCEDGDMKAVRYINYEKGEKIFKMKAGKFYRAIILETAYGKTLPETILNFLCEEFASEWQTYSMGKLPKNKLFVNKDFERIYSSDCCEGDFDSCMVDKEQHSFYENAVNASAAYLENEEGKIIARCIIFNEVKDQDGKIWRLAERQYSSEGNEILKRALIDTLIKGKYIDGYKRIGASCNEPNAFVNVDGNSLSGKRFTIDCDLGWDETLSYQDSFKWYNMGKRIADNYGNGELDLGTTEDCLDNSEKEYDDYHGYYCESTTCVYVGGREYYCNTNDLSDFVWVECEDEFHHKDDVEECPECGEYFVTSRGKYSDITEEYYCNDDCLDNAEAKYKRENWYYSDYDEDYYETEDEITSFYKWNSIIGEYEKKTISEKTVDELLDKEKLYRFGDELFDTVDCFSNLPYGYQLIKMAV</sequence>